<gene>
    <name evidence="1" type="ORF">BWY04_00958</name>
</gene>
<comment type="caution">
    <text evidence="1">The sequence shown here is derived from an EMBL/GenBank/DDBJ whole genome shotgun (WGS) entry which is preliminary data.</text>
</comment>
<dbReference type="EMBL" id="MWDB01000021">
    <property type="protein sequence ID" value="OQB41210.1"/>
    <property type="molecule type" value="Genomic_DNA"/>
</dbReference>
<dbReference type="AlphaFoldDB" id="A0A1V5ZLS9"/>
<protein>
    <submittedName>
        <fullName evidence="1">Uncharacterized protein</fullName>
    </submittedName>
</protein>
<name>A0A1V5ZLS9_9BACT</name>
<dbReference type="Proteomes" id="UP000485621">
    <property type="component" value="Unassembled WGS sequence"/>
</dbReference>
<proteinExistence type="predicted"/>
<reference evidence="1" key="1">
    <citation type="submission" date="2017-02" db="EMBL/GenBank/DDBJ databases">
        <title>Delving into the versatile metabolic prowess of the omnipresent phylum Bacteroidetes.</title>
        <authorList>
            <person name="Nobu M.K."/>
            <person name="Mei R."/>
            <person name="Narihiro T."/>
            <person name="Kuroda K."/>
            <person name="Liu W.-T."/>
        </authorList>
    </citation>
    <scope>NUCLEOTIDE SEQUENCE</scope>
    <source>
        <strain evidence="1">ADurb.Bin160</strain>
    </source>
</reference>
<evidence type="ECO:0000313" key="1">
    <source>
        <dbReference type="EMBL" id="OQB41210.1"/>
    </source>
</evidence>
<organism evidence="1">
    <name type="scientific">candidate division CPR1 bacterium ADurb.Bin160</name>
    <dbReference type="NCBI Taxonomy" id="1852826"/>
    <lineage>
        <taxon>Bacteria</taxon>
        <taxon>candidate division CPR1</taxon>
    </lineage>
</organism>
<sequence>MDAKFKQFLGENEDIIIRKNGVEKEKIKP</sequence>
<accession>A0A1V5ZLS9</accession>